<dbReference type="Pfam" id="PF00561">
    <property type="entry name" value="Abhydrolase_1"/>
    <property type="match status" value="1"/>
</dbReference>
<proteinExistence type="predicted"/>
<reference evidence="2 3" key="1">
    <citation type="submission" date="2013-01" db="EMBL/GenBank/DDBJ databases">
        <title>Whole genome shotgun sequence of Gordonia soli NBRC 108243.</title>
        <authorList>
            <person name="Isaki-Nakamura S."/>
            <person name="Hosoyama A."/>
            <person name="Tsuchikane K."/>
            <person name="Ando Y."/>
            <person name="Baba S."/>
            <person name="Ohji S."/>
            <person name="Hamada M."/>
            <person name="Tamura T."/>
            <person name="Yamazoe A."/>
            <person name="Yamazaki S."/>
            <person name="Fujita N."/>
        </authorList>
    </citation>
    <scope>NUCLEOTIDE SEQUENCE [LARGE SCALE GENOMIC DNA]</scope>
    <source>
        <strain evidence="2 3">NBRC 108243</strain>
    </source>
</reference>
<dbReference type="InterPro" id="IPR050266">
    <property type="entry name" value="AB_hydrolase_sf"/>
</dbReference>
<gene>
    <name evidence="2" type="ORF">GS4_26_01670</name>
</gene>
<dbReference type="Proteomes" id="UP000011666">
    <property type="component" value="Unassembled WGS sequence"/>
</dbReference>
<sequence length="178" mass="18362">MSTGDVGEQTTETSFGTVEYTDRGRGSAVLFVHGSPGGRDQGALTSDFLTRSRRVVAISRPGHRNTPLSAESAGPSAQATMAAEIMSGLGIDRYSIVCWSGGGPASYTLAAAYPGRVTAVVGVAAVSASFDPAGTLRGRLELVEERMLFTGVGRWLTTTFAERAPATAMSTPLAGEGT</sequence>
<organism evidence="2 3">
    <name type="scientific">Gordonia soli NBRC 108243</name>
    <dbReference type="NCBI Taxonomy" id="1223545"/>
    <lineage>
        <taxon>Bacteria</taxon>
        <taxon>Bacillati</taxon>
        <taxon>Actinomycetota</taxon>
        <taxon>Actinomycetes</taxon>
        <taxon>Mycobacteriales</taxon>
        <taxon>Gordoniaceae</taxon>
        <taxon>Gordonia</taxon>
    </lineage>
</organism>
<protein>
    <submittedName>
        <fullName evidence="2">Putative hydrolase</fullName>
    </submittedName>
</protein>
<name>M0QMR9_9ACTN</name>
<dbReference type="eggNOG" id="COG0596">
    <property type="taxonomic scope" value="Bacteria"/>
</dbReference>
<comment type="caution">
    <text evidence="2">The sequence shown here is derived from an EMBL/GenBank/DDBJ whole genome shotgun (WGS) entry which is preliminary data.</text>
</comment>
<dbReference type="InterPro" id="IPR000073">
    <property type="entry name" value="AB_hydrolase_1"/>
</dbReference>
<evidence type="ECO:0000313" key="2">
    <source>
        <dbReference type="EMBL" id="GAC69719.1"/>
    </source>
</evidence>
<dbReference type="RefSeq" id="WP_007623061.1">
    <property type="nucleotide sequence ID" value="NZ_BANX01000026.1"/>
</dbReference>
<dbReference type="Gene3D" id="3.40.50.1820">
    <property type="entry name" value="alpha/beta hydrolase"/>
    <property type="match status" value="1"/>
</dbReference>
<keyword evidence="2" id="KW-0378">Hydrolase</keyword>
<dbReference type="PANTHER" id="PTHR43798">
    <property type="entry name" value="MONOACYLGLYCEROL LIPASE"/>
    <property type="match status" value="1"/>
</dbReference>
<dbReference type="GO" id="GO:0016787">
    <property type="term" value="F:hydrolase activity"/>
    <property type="evidence" value="ECO:0007669"/>
    <property type="project" value="UniProtKB-KW"/>
</dbReference>
<dbReference type="EMBL" id="BANX01000026">
    <property type="protein sequence ID" value="GAC69719.1"/>
    <property type="molecule type" value="Genomic_DNA"/>
</dbReference>
<dbReference type="OrthoDB" id="3249793at2"/>
<accession>M0QMR9</accession>
<evidence type="ECO:0000259" key="1">
    <source>
        <dbReference type="Pfam" id="PF00561"/>
    </source>
</evidence>
<dbReference type="InterPro" id="IPR029058">
    <property type="entry name" value="AB_hydrolase_fold"/>
</dbReference>
<evidence type="ECO:0000313" key="3">
    <source>
        <dbReference type="Proteomes" id="UP000011666"/>
    </source>
</evidence>
<dbReference type="AlphaFoldDB" id="M0QMR9"/>
<keyword evidence="3" id="KW-1185">Reference proteome</keyword>
<dbReference type="GO" id="GO:0016020">
    <property type="term" value="C:membrane"/>
    <property type="evidence" value="ECO:0007669"/>
    <property type="project" value="TreeGrafter"/>
</dbReference>
<dbReference type="STRING" id="1223545.GS4_26_01670"/>
<dbReference type="PANTHER" id="PTHR43798:SF33">
    <property type="entry name" value="HYDROLASE, PUTATIVE (AFU_ORTHOLOGUE AFUA_2G14860)-RELATED"/>
    <property type="match status" value="1"/>
</dbReference>
<dbReference type="SUPFAM" id="SSF53474">
    <property type="entry name" value="alpha/beta-Hydrolases"/>
    <property type="match status" value="1"/>
</dbReference>
<feature type="domain" description="AB hydrolase-1" evidence="1">
    <location>
        <begin position="28"/>
        <end position="131"/>
    </location>
</feature>